<dbReference type="Proteomes" id="UP000265520">
    <property type="component" value="Unassembled WGS sequence"/>
</dbReference>
<name>A0A392TSV3_9FABA</name>
<dbReference type="EMBL" id="LXQA010652646">
    <property type="protein sequence ID" value="MCI64281.1"/>
    <property type="molecule type" value="Genomic_DNA"/>
</dbReference>
<organism evidence="2 3">
    <name type="scientific">Trifolium medium</name>
    <dbReference type="NCBI Taxonomy" id="97028"/>
    <lineage>
        <taxon>Eukaryota</taxon>
        <taxon>Viridiplantae</taxon>
        <taxon>Streptophyta</taxon>
        <taxon>Embryophyta</taxon>
        <taxon>Tracheophyta</taxon>
        <taxon>Spermatophyta</taxon>
        <taxon>Magnoliopsida</taxon>
        <taxon>eudicotyledons</taxon>
        <taxon>Gunneridae</taxon>
        <taxon>Pentapetalae</taxon>
        <taxon>rosids</taxon>
        <taxon>fabids</taxon>
        <taxon>Fabales</taxon>
        <taxon>Fabaceae</taxon>
        <taxon>Papilionoideae</taxon>
        <taxon>50 kb inversion clade</taxon>
        <taxon>NPAAA clade</taxon>
        <taxon>Hologalegina</taxon>
        <taxon>IRL clade</taxon>
        <taxon>Trifolieae</taxon>
        <taxon>Trifolium</taxon>
    </lineage>
</organism>
<reference evidence="2 3" key="1">
    <citation type="journal article" date="2018" name="Front. Plant Sci.">
        <title>Red Clover (Trifolium pratense) and Zigzag Clover (T. medium) - A Picture of Genomic Similarities and Differences.</title>
        <authorList>
            <person name="Dluhosova J."/>
            <person name="Istvanek J."/>
            <person name="Nedelnik J."/>
            <person name="Repkova J."/>
        </authorList>
    </citation>
    <scope>NUCLEOTIDE SEQUENCE [LARGE SCALE GENOMIC DNA]</scope>
    <source>
        <strain evidence="3">cv. 10/8</strain>
        <tissue evidence="2">Leaf</tissue>
    </source>
</reference>
<evidence type="ECO:0000313" key="3">
    <source>
        <dbReference type="Proteomes" id="UP000265520"/>
    </source>
</evidence>
<keyword evidence="3" id="KW-1185">Reference proteome</keyword>
<accession>A0A392TSV3</accession>
<proteinExistence type="predicted"/>
<comment type="caution">
    <text evidence="2">The sequence shown here is derived from an EMBL/GenBank/DDBJ whole genome shotgun (WGS) entry which is preliminary data.</text>
</comment>
<evidence type="ECO:0000256" key="1">
    <source>
        <dbReference type="SAM" id="MobiDB-lite"/>
    </source>
</evidence>
<evidence type="ECO:0000313" key="2">
    <source>
        <dbReference type="EMBL" id="MCI64281.1"/>
    </source>
</evidence>
<feature type="region of interest" description="Disordered" evidence="1">
    <location>
        <begin position="52"/>
        <end position="71"/>
    </location>
</feature>
<protein>
    <submittedName>
        <fullName evidence="2">Uncharacterized protein</fullName>
    </submittedName>
</protein>
<sequence length="71" mass="8231">MKEMRILWGWQARFSHWIDNQVILAFPAGKAFAMPPFPEVLLEGEVLKEDVQKATEDMPEPSAKSHKKHKK</sequence>
<dbReference type="AlphaFoldDB" id="A0A392TSV3"/>
<feature type="non-terminal residue" evidence="2">
    <location>
        <position position="71"/>
    </location>
</feature>